<sequence>MPDQTGAKNKIIKKKRRHWSLEKLFARKSLPASCFNRRASKRREACSSCPNGAHQIPISSQLEHVLVNKLCLHPALGPTHASAR</sequence>
<keyword evidence="2" id="KW-1185">Reference proteome</keyword>
<evidence type="ECO:0000313" key="1">
    <source>
        <dbReference type="EMBL" id="KAG2660599.1"/>
    </source>
</evidence>
<gene>
    <name evidence="1" type="ORF">PVAP13_1KG453405</name>
</gene>
<name>A0A8T0XZE9_PANVG</name>
<protein>
    <submittedName>
        <fullName evidence="1">Uncharacterized protein</fullName>
    </submittedName>
</protein>
<dbReference type="AlphaFoldDB" id="A0A8T0XZE9"/>
<accession>A0A8T0XZE9</accession>
<dbReference type="Proteomes" id="UP000823388">
    <property type="component" value="Chromosome 1K"/>
</dbReference>
<proteinExistence type="predicted"/>
<reference evidence="1" key="1">
    <citation type="submission" date="2020-05" db="EMBL/GenBank/DDBJ databases">
        <title>WGS assembly of Panicum virgatum.</title>
        <authorList>
            <person name="Lovell J.T."/>
            <person name="Jenkins J."/>
            <person name="Shu S."/>
            <person name="Juenger T.E."/>
            <person name="Schmutz J."/>
        </authorList>
    </citation>
    <scope>NUCLEOTIDE SEQUENCE</scope>
    <source>
        <strain evidence="1">AP13</strain>
    </source>
</reference>
<evidence type="ECO:0000313" key="2">
    <source>
        <dbReference type="Proteomes" id="UP000823388"/>
    </source>
</evidence>
<organism evidence="1 2">
    <name type="scientific">Panicum virgatum</name>
    <name type="common">Blackwell switchgrass</name>
    <dbReference type="NCBI Taxonomy" id="38727"/>
    <lineage>
        <taxon>Eukaryota</taxon>
        <taxon>Viridiplantae</taxon>
        <taxon>Streptophyta</taxon>
        <taxon>Embryophyta</taxon>
        <taxon>Tracheophyta</taxon>
        <taxon>Spermatophyta</taxon>
        <taxon>Magnoliopsida</taxon>
        <taxon>Liliopsida</taxon>
        <taxon>Poales</taxon>
        <taxon>Poaceae</taxon>
        <taxon>PACMAD clade</taxon>
        <taxon>Panicoideae</taxon>
        <taxon>Panicodae</taxon>
        <taxon>Paniceae</taxon>
        <taxon>Panicinae</taxon>
        <taxon>Panicum</taxon>
        <taxon>Panicum sect. Hiantes</taxon>
    </lineage>
</organism>
<dbReference type="EMBL" id="CM029037">
    <property type="protein sequence ID" value="KAG2660599.1"/>
    <property type="molecule type" value="Genomic_DNA"/>
</dbReference>
<comment type="caution">
    <text evidence="1">The sequence shown here is derived from an EMBL/GenBank/DDBJ whole genome shotgun (WGS) entry which is preliminary data.</text>
</comment>